<gene>
    <name evidence="11" type="ORF">J1N35_043212</name>
</gene>
<keyword evidence="8" id="KW-0449">Lipoprotein</keyword>
<dbReference type="InterPro" id="IPR036312">
    <property type="entry name" value="Bifun_inhib/LTP/seed_sf"/>
</dbReference>
<dbReference type="AlphaFoldDB" id="A0A9D3U6Z8"/>
<evidence type="ECO:0000256" key="3">
    <source>
        <dbReference type="ARBA" id="ARBA00022475"/>
    </source>
</evidence>
<name>A0A9D3U6Z8_9ROSI</name>
<dbReference type="SUPFAM" id="SSF47699">
    <property type="entry name" value="Bifunctional inhibitor/lipid-transfer protein/seed storage 2S albumin"/>
    <property type="match status" value="1"/>
</dbReference>
<reference evidence="11 12" key="1">
    <citation type="journal article" date="2021" name="Plant Biotechnol. J.">
        <title>Multi-omics assisted identification of the key and species-specific regulatory components of drought-tolerant mechanisms in Gossypium stocksii.</title>
        <authorList>
            <person name="Yu D."/>
            <person name="Ke L."/>
            <person name="Zhang D."/>
            <person name="Wu Y."/>
            <person name="Sun Y."/>
            <person name="Mei J."/>
            <person name="Sun J."/>
            <person name="Sun Y."/>
        </authorList>
    </citation>
    <scope>NUCLEOTIDE SEQUENCE [LARGE SCALE GENOMIC DNA]</scope>
    <source>
        <strain evidence="12">cv. E1</strain>
        <tissue evidence="11">Leaf</tissue>
    </source>
</reference>
<feature type="signal peptide" evidence="9">
    <location>
        <begin position="1"/>
        <end position="22"/>
    </location>
</feature>
<evidence type="ECO:0000313" key="12">
    <source>
        <dbReference type="Proteomes" id="UP000828251"/>
    </source>
</evidence>
<feature type="chain" id="PRO_5038580825" description="Bifunctional inhibitor/plant lipid transfer protein/seed storage helical domain-containing protein" evidence="9">
    <location>
        <begin position="23"/>
        <end position="260"/>
    </location>
</feature>
<dbReference type="Pfam" id="PF14368">
    <property type="entry name" value="LTP_2"/>
    <property type="match status" value="1"/>
</dbReference>
<feature type="domain" description="Bifunctional inhibitor/plant lipid transfer protein/seed storage helical" evidence="10">
    <location>
        <begin position="44"/>
        <end position="122"/>
    </location>
</feature>
<evidence type="ECO:0000313" key="11">
    <source>
        <dbReference type="EMBL" id="KAH1031038.1"/>
    </source>
</evidence>
<proteinExistence type="inferred from homology"/>
<dbReference type="CDD" id="cd06222">
    <property type="entry name" value="RNase_H_like"/>
    <property type="match status" value="1"/>
</dbReference>
<dbReference type="CDD" id="cd00010">
    <property type="entry name" value="AAI_LTSS"/>
    <property type="match status" value="1"/>
</dbReference>
<comment type="caution">
    <text evidence="11">The sequence shown here is derived from an EMBL/GenBank/DDBJ whole genome shotgun (WGS) entry which is preliminary data.</text>
</comment>
<dbReference type="GO" id="GO:0003676">
    <property type="term" value="F:nucleic acid binding"/>
    <property type="evidence" value="ECO:0007669"/>
    <property type="project" value="InterPro"/>
</dbReference>
<accession>A0A9D3U6Z8</accession>
<keyword evidence="4" id="KW-0472">Membrane</keyword>
<dbReference type="Proteomes" id="UP000828251">
    <property type="component" value="Unassembled WGS sequence"/>
</dbReference>
<keyword evidence="7" id="KW-0325">Glycoprotein</keyword>
<dbReference type="OrthoDB" id="659547at2759"/>
<evidence type="ECO:0000256" key="1">
    <source>
        <dbReference type="ARBA" id="ARBA00004609"/>
    </source>
</evidence>
<evidence type="ECO:0000256" key="5">
    <source>
        <dbReference type="ARBA" id="ARBA00022729"/>
    </source>
</evidence>
<dbReference type="GO" id="GO:0098552">
    <property type="term" value="C:side of membrane"/>
    <property type="evidence" value="ECO:0007669"/>
    <property type="project" value="UniProtKB-KW"/>
</dbReference>
<protein>
    <recommendedName>
        <fullName evidence="10">Bifunctional inhibitor/plant lipid transfer protein/seed storage helical domain-containing protein</fullName>
    </recommendedName>
</protein>
<dbReference type="InterPro" id="IPR044730">
    <property type="entry name" value="RNase_H-like_dom_plant"/>
</dbReference>
<dbReference type="GO" id="GO:0005886">
    <property type="term" value="C:plasma membrane"/>
    <property type="evidence" value="ECO:0007669"/>
    <property type="project" value="UniProtKB-SubCell"/>
</dbReference>
<keyword evidence="5 9" id="KW-0732">Signal</keyword>
<keyword evidence="4" id="KW-0336">GPI-anchor</keyword>
<evidence type="ECO:0000256" key="9">
    <source>
        <dbReference type="SAM" id="SignalP"/>
    </source>
</evidence>
<dbReference type="InterPro" id="IPR016140">
    <property type="entry name" value="Bifunc_inhib/LTP/seed_store"/>
</dbReference>
<evidence type="ECO:0000256" key="6">
    <source>
        <dbReference type="ARBA" id="ARBA00023157"/>
    </source>
</evidence>
<dbReference type="Pfam" id="PF13456">
    <property type="entry name" value="RVT_3"/>
    <property type="match status" value="1"/>
</dbReference>
<evidence type="ECO:0000259" key="10">
    <source>
        <dbReference type="SMART" id="SM00499"/>
    </source>
</evidence>
<dbReference type="InterPro" id="IPR002156">
    <property type="entry name" value="RNaseH_domain"/>
</dbReference>
<comment type="subcellular location">
    <subcellularLocation>
        <location evidence="1">Cell membrane</location>
        <topology evidence="1">Lipid-anchor</topology>
        <topology evidence="1">GPI-anchor</topology>
    </subcellularLocation>
</comment>
<evidence type="ECO:0000256" key="4">
    <source>
        <dbReference type="ARBA" id="ARBA00022622"/>
    </source>
</evidence>
<dbReference type="Gene3D" id="1.10.110.10">
    <property type="entry name" value="Plant lipid-transfer and hydrophobic proteins"/>
    <property type="match status" value="1"/>
</dbReference>
<dbReference type="GO" id="GO:0004523">
    <property type="term" value="F:RNA-DNA hybrid ribonuclease activity"/>
    <property type="evidence" value="ECO:0007669"/>
    <property type="project" value="InterPro"/>
</dbReference>
<dbReference type="SMART" id="SM00499">
    <property type="entry name" value="AAI"/>
    <property type="match status" value="1"/>
</dbReference>
<comment type="similarity">
    <text evidence="2">Belongs to the plant LTP family.</text>
</comment>
<sequence length="260" mass="26844">MVVSKFSLTLILSVLSIYAVDAAHIHVHTAAPSPSPSFSSMGDCTFLFINMADCLSFVSSGSQVSKPEGNCCSALKTVLDTNGECLCEAFKTSASLGVPLSLTKAFTLPALCKISASSVPKCALSLTPAGAPGGQPSTSAGAPEMVSRGGRVMLPPPASSGSGRLPLLSVTMGSLVIAVLARNSEGHCVGACTYPMEDVVDAFVAEARACERAMVFVAKMGFKRILVEGDSLTTIKKLNSAGVDRSVLSPIINNIRVLED</sequence>
<dbReference type="InterPro" id="IPR043325">
    <property type="entry name" value="LTSS"/>
</dbReference>
<keyword evidence="3" id="KW-1003">Cell membrane</keyword>
<evidence type="ECO:0000256" key="8">
    <source>
        <dbReference type="ARBA" id="ARBA00023288"/>
    </source>
</evidence>
<keyword evidence="6" id="KW-1015">Disulfide bond</keyword>
<dbReference type="PANTHER" id="PTHR33044">
    <property type="entry name" value="BIFUNCTIONAL INHIBITOR/LIPID-TRANSFER PROTEIN/SEED STORAGE 2S ALBUMIN SUPERFAMILY PROTEIN-RELATED"/>
    <property type="match status" value="1"/>
</dbReference>
<evidence type="ECO:0000256" key="7">
    <source>
        <dbReference type="ARBA" id="ARBA00023180"/>
    </source>
</evidence>
<organism evidence="11 12">
    <name type="scientific">Gossypium stocksii</name>
    <dbReference type="NCBI Taxonomy" id="47602"/>
    <lineage>
        <taxon>Eukaryota</taxon>
        <taxon>Viridiplantae</taxon>
        <taxon>Streptophyta</taxon>
        <taxon>Embryophyta</taxon>
        <taxon>Tracheophyta</taxon>
        <taxon>Spermatophyta</taxon>
        <taxon>Magnoliopsida</taxon>
        <taxon>eudicotyledons</taxon>
        <taxon>Gunneridae</taxon>
        <taxon>Pentapetalae</taxon>
        <taxon>rosids</taxon>
        <taxon>malvids</taxon>
        <taxon>Malvales</taxon>
        <taxon>Malvaceae</taxon>
        <taxon>Malvoideae</taxon>
        <taxon>Gossypium</taxon>
    </lineage>
</organism>
<dbReference type="EMBL" id="JAIQCV010000013">
    <property type="protein sequence ID" value="KAH1031038.1"/>
    <property type="molecule type" value="Genomic_DNA"/>
</dbReference>
<dbReference type="FunFam" id="1.10.110.10:FF:000001">
    <property type="entry name" value="Bifunctional inhibitor/lipid-transfer protein/seed storage 2S albumin superfamily protein"/>
    <property type="match status" value="1"/>
</dbReference>
<evidence type="ECO:0000256" key="2">
    <source>
        <dbReference type="ARBA" id="ARBA00009748"/>
    </source>
</evidence>
<keyword evidence="12" id="KW-1185">Reference proteome</keyword>